<evidence type="ECO:0000256" key="2">
    <source>
        <dbReference type="ARBA" id="ARBA00022741"/>
    </source>
</evidence>
<dbReference type="PANTHER" id="PTHR10903:SF188">
    <property type="entry name" value="GTPASE IMAP FAMILY MEMBER 2-LIKE-RELATED"/>
    <property type="match status" value="1"/>
</dbReference>
<reference evidence="5" key="2">
    <citation type="submission" date="2025-08" db="UniProtKB">
        <authorList>
            <consortium name="Ensembl"/>
        </authorList>
    </citation>
    <scope>IDENTIFICATION</scope>
</reference>
<keyword evidence="6" id="KW-1185">Reference proteome</keyword>
<evidence type="ECO:0000313" key="5">
    <source>
        <dbReference type="Ensembl" id="ENSELUP00000044145.2"/>
    </source>
</evidence>
<protein>
    <recommendedName>
        <fullName evidence="4">AIG1-type G domain-containing protein</fullName>
    </recommendedName>
</protein>
<reference evidence="5" key="1">
    <citation type="submission" date="2020-02" db="EMBL/GenBank/DDBJ databases">
        <title>Esox lucius (northern pike) genome, fEsoLuc1, primary haplotype.</title>
        <authorList>
            <person name="Myers G."/>
            <person name="Karagic N."/>
            <person name="Meyer A."/>
            <person name="Pippel M."/>
            <person name="Reichard M."/>
            <person name="Winkler S."/>
            <person name="Tracey A."/>
            <person name="Sims Y."/>
            <person name="Howe K."/>
            <person name="Rhie A."/>
            <person name="Formenti G."/>
            <person name="Durbin R."/>
            <person name="Fedrigo O."/>
            <person name="Jarvis E.D."/>
        </authorList>
    </citation>
    <scope>NUCLEOTIDE SEQUENCE [LARGE SCALE GENOMIC DNA]</scope>
</reference>
<dbReference type="Gene3D" id="3.40.50.300">
    <property type="entry name" value="P-loop containing nucleotide triphosphate hydrolases"/>
    <property type="match status" value="1"/>
</dbReference>
<keyword evidence="2" id="KW-0547">Nucleotide-binding</keyword>
<dbReference type="Pfam" id="PF04548">
    <property type="entry name" value="AIG1"/>
    <property type="match status" value="1"/>
</dbReference>
<dbReference type="InterPro" id="IPR006703">
    <property type="entry name" value="G_AIG1"/>
</dbReference>
<accession>A0A6Q2WSL3</accession>
<dbReference type="GeneTree" id="ENSGT01140000282522"/>
<name>A0A6Q2WSL3_ESOLU</name>
<feature type="domain" description="AIG1-type G" evidence="4">
    <location>
        <begin position="12"/>
        <end position="137"/>
    </location>
</feature>
<organism evidence="5 6">
    <name type="scientific">Esox lucius</name>
    <name type="common">Northern pike</name>
    <dbReference type="NCBI Taxonomy" id="8010"/>
    <lineage>
        <taxon>Eukaryota</taxon>
        <taxon>Metazoa</taxon>
        <taxon>Chordata</taxon>
        <taxon>Craniata</taxon>
        <taxon>Vertebrata</taxon>
        <taxon>Euteleostomi</taxon>
        <taxon>Actinopterygii</taxon>
        <taxon>Neopterygii</taxon>
        <taxon>Teleostei</taxon>
        <taxon>Protacanthopterygii</taxon>
        <taxon>Esociformes</taxon>
        <taxon>Esocidae</taxon>
        <taxon>Esox</taxon>
    </lineage>
</organism>
<evidence type="ECO:0000313" key="6">
    <source>
        <dbReference type="Proteomes" id="UP000265140"/>
    </source>
</evidence>
<evidence type="ECO:0000259" key="4">
    <source>
        <dbReference type="PROSITE" id="PS51720"/>
    </source>
</evidence>
<sequence>MNLTVIIQDNFVSDLRIVLLGKTGSGKSAKGNTIQGREAFKEDMCPSSVTKWCEKQIVDVGKRRIDVIDTPGLFETTLTEEERKEIEAEMKRLKCIDMSVPGPHVFLLVVRLGVRFTEEEQNTVKWIQENLAFILKR</sequence>
<evidence type="ECO:0000256" key="1">
    <source>
        <dbReference type="ARBA" id="ARBA00008535"/>
    </source>
</evidence>
<dbReference type="AlphaFoldDB" id="A0A6Q2WSL3"/>
<dbReference type="GO" id="GO:0005525">
    <property type="term" value="F:GTP binding"/>
    <property type="evidence" value="ECO:0007669"/>
    <property type="project" value="UniProtKB-KW"/>
</dbReference>
<comment type="similarity">
    <text evidence="1">Belongs to the TRAFAC class TrmE-Era-EngA-EngB-Septin-like GTPase superfamily. AIG1/Toc34/Toc159-like paraseptin GTPase family. IAN subfamily.</text>
</comment>
<dbReference type="InterPro" id="IPR045058">
    <property type="entry name" value="GIMA/IAN/Toc"/>
</dbReference>
<reference evidence="5" key="3">
    <citation type="submission" date="2025-09" db="UniProtKB">
        <authorList>
            <consortium name="Ensembl"/>
        </authorList>
    </citation>
    <scope>IDENTIFICATION</scope>
</reference>
<dbReference type="PANTHER" id="PTHR10903">
    <property type="entry name" value="GTPASE, IMAP FAMILY MEMBER-RELATED"/>
    <property type="match status" value="1"/>
</dbReference>
<proteinExistence type="inferred from homology"/>
<evidence type="ECO:0000256" key="3">
    <source>
        <dbReference type="ARBA" id="ARBA00023134"/>
    </source>
</evidence>
<keyword evidence="3" id="KW-0342">GTP-binding</keyword>
<dbReference type="InterPro" id="IPR027417">
    <property type="entry name" value="P-loop_NTPase"/>
</dbReference>
<dbReference type="SUPFAM" id="SSF52540">
    <property type="entry name" value="P-loop containing nucleoside triphosphate hydrolases"/>
    <property type="match status" value="1"/>
</dbReference>
<dbReference type="PROSITE" id="PS51720">
    <property type="entry name" value="G_AIG1"/>
    <property type="match status" value="1"/>
</dbReference>
<dbReference type="Ensembl" id="ENSELUT00000080277.2">
    <property type="protein sequence ID" value="ENSELUP00000044145.2"/>
    <property type="gene ID" value="ENSELUG00000041589.1"/>
</dbReference>
<dbReference type="Proteomes" id="UP000265140">
    <property type="component" value="Chromosome 9"/>
</dbReference>